<protein>
    <submittedName>
        <fullName evidence="1">Uncharacterized protein</fullName>
    </submittedName>
</protein>
<organism evidence="1">
    <name type="scientific">marine sediment metagenome</name>
    <dbReference type="NCBI Taxonomy" id="412755"/>
    <lineage>
        <taxon>unclassified sequences</taxon>
        <taxon>metagenomes</taxon>
        <taxon>ecological metagenomes</taxon>
    </lineage>
</organism>
<dbReference type="InterPro" id="IPR008029">
    <property type="entry name" value="Phage_T7_Gp3_endoDNaseI"/>
</dbReference>
<dbReference type="Gene3D" id="3.40.91.30">
    <property type="match status" value="1"/>
</dbReference>
<dbReference type="EMBL" id="BARS01019656">
    <property type="protein sequence ID" value="GAF93316.1"/>
    <property type="molecule type" value="Genomic_DNA"/>
</dbReference>
<gene>
    <name evidence="1" type="ORF">S01H1_31815</name>
</gene>
<dbReference type="CDD" id="cd22324">
    <property type="entry name" value="Endonuclease_I"/>
    <property type="match status" value="1"/>
</dbReference>
<comment type="caution">
    <text evidence="1">The sequence shown here is derived from an EMBL/GenBank/DDBJ whole genome shotgun (WGS) entry which is preliminary data.</text>
</comment>
<dbReference type="SUPFAM" id="SSF52980">
    <property type="entry name" value="Restriction endonuclease-like"/>
    <property type="match status" value="1"/>
</dbReference>
<dbReference type="GO" id="GO:0008833">
    <property type="term" value="F:deoxyribonuclease IV (phage-T4-induced) activity"/>
    <property type="evidence" value="ECO:0007669"/>
    <property type="project" value="InterPro"/>
</dbReference>
<proteinExistence type="predicted"/>
<evidence type="ECO:0000313" key="1">
    <source>
        <dbReference type="EMBL" id="GAF93316.1"/>
    </source>
</evidence>
<dbReference type="Pfam" id="PF05367">
    <property type="entry name" value="Phage_endo_I"/>
    <property type="match status" value="1"/>
</dbReference>
<dbReference type="AlphaFoldDB" id="X0U1R1"/>
<feature type="non-terminal residue" evidence="1">
    <location>
        <position position="1"/>
    </location>
</feature>
<name>X0U1R1_9ZZZZ</name>
<sequence length="128" mass="15058">DGVMYKSGLEADVAKQLKHGKKKIQYEWCPLAYVLPERLYWPDFWINREGGDDVLVEVKGYLDGDSQRKMRAVKEAHPYLNIVFLFGVDKYGNPRNPPIRKGAKMRYSDWCEKYGFDYAFGNLKKEWL</sequence>
<dbReference type="GO" id="GO:0016032">
    <property type="term" value="P:viral process"/>
    <property type="evidence" value="ECO:0007669"/>
    <property type="project" value="InterPro"/>
</dbReference>
<accession>X0U1R1</accession>
<reference evidence="1" key="1">
    <citation type="journal article" date="2014" name="Front. Microbiol.">
        <title>High frequency of phylogenetically diverse reductive dehalogenase-homologous genes in deep subseafloor sedimentary metagenomes.</title>
        <authorList>
            <person name="Kawai M."/>
            <person name="Futagami T."/>
            <person name="Toyoda A."/>
            <person name="Takaki Y."/>
            <person name="Nishi S."/>
            <person name="Hori S."/>
            <person name="Arai W."/>
            <person name="Tsubouchi T."/>
            <person name="Morono Y."/>
            <person name="Uchiyama I."/>
            <person name="Ito T."/>
            <person name="Fujiyama A."/>
            <person name="Inagaki F."/>
            <person name="Takami H."/>
        </authorList>
    </citation>
    <scope>NUCLEOTIDE SEQUENCE</scope>
    <source>
        <strain evidence="1">Expedition CK06-06</strain>
    </source>
</reference>
<dbReference type="InterPro" id="IPR011335">
    <property type="entry name" value="Restrct_endonuc-II-like"/>
</dbReference>
<dbReference type="GO" id="GO:0015074">
    <property type="term" value="P:DNA integration"/>
    <property type="evidence" value="ECO:0007669"/>
    <property type="project" value="InterPro"/>
</dbReference>